<protein>
    <submittedName>
        <fullName evidence="1">Uncharacterized protein</fullName>
    </submittedName>
</protein>
<proteinExistence type="predicted"/>
<gene>
    <name evidence="1" type="ORF">COY11_04530</name>
</gene>
<accession>A0A2M7UE32</accession>
<evidence type="ECO:0000313" key="2">
    <source>
        <dbReference type="Proteomes" id="UP000229805"/>
    </source>
</evidence>
<dbReference type="EMBL" id="PFOG01000166">
    <property type="protein sequence ID" value="PIZ69429.1"/>
    <property type="molecule type" value="Genomic_DNA"/>
</dbReference>
<evidence type="ECO:0000313" key="1">
    <source>
        <dbReference type="EMBL" id="PIZ69429.1"/>
    </source>
</evidence>
<comment type="caution">
    <text evidence="1">The sequence shown here is derived from an EMBL/GenBank/DDBJ whole genome shotgun (WGS) entry which is preliminary data.</text>
</comment>
<sequence length="179" mass="21017">MPFEDQEKIKDGKLAIDDSSEKERLFDEWLSESSEQASLLLNEKHKEIISLVDGALAEFRRENGLSVPAPQIYYLTEEQWDKLAEFGEEPLEKMRRLTGLFDWWENRIFVKLTKEHGENRDLINFVGTNIHERLHQLAHKAVQFNQDESVFSMPRAGLEVKNLKTKKRYFSEFDEAVIS</sequence>
<name>A0A2M7UE32_9BACT</name>
<dbReference type="Proteomes" id="UP000229805">
    <property type="component" value="Unassembled WGS sequence"/>
</dbReference>
<reference evidence="2" key="1">
    <citation type="submission" date="2017-09" db="EMBL/GenBank/DDBJ databases">
        <title>Depth-based differentiation of microbial function through sediment-hosted aquifers and enrichment of novel symbionts in the deep terrestrial subsurface.</title>
        <authorList>
            <person name="Probst A.J."/>
            <person name="Ladd B."/>
            <person name="Jarett J.K."/>
            <person name="Geller-Mcgrath D.E."/>
            <person name="Sieber C.M.K."/>
            <person name="Emerson J.B."/>
            <person name="Anantharaman K."/>
            <person name="Thomas B.C."/>
            <person name="Malmstrom R."/>
            <person name="Stieglmeier M."/>
            <person name="Klingl A."/>
            <person name="Woyke T."/>
            <person name="Ryan C.M."/>
            <person name="Banfield J.F."/>
        </authorList>
    </citation>
    <scope>NUCLEOTIDE SEQUENCE [LARGE SCALE GENOMIC DNA]</scope>
</reference>
<dbReference type="AlphaFoldDB" id="A0A2M7UE32"/>
<feature type="non-terminal residue" evidence="1">
    <location>
        <position position="179"/>
    </location>
</feature>
<organism evidence="1 2">
    <name type="scientific">Candidatus Portnoybacteria bacterium CG_4_10_14_0_2_um_filter_44_20</name>
    <dbReference type="NCBI Taxonomy" id="1974799"/>
    <lineage>
        <taxon>Bacteria</taxon>
        <taxon>Candidatus Portnoyibacteriota</taxon>
    </lineage>
</organism>